<evidence type="ECO:0000313" key="4">
    <source>
        <dbReference type="Proteomes" id="UP000198697"/>
    </source>
</evidence>
<organism evidence="3 4">
    <name type="scientific">Hymenobacter actinosclerus</name>
    <dbReference type="NCBI Taxonomy" id="82805"/>
    <lineage>
        <taxon>Bacteria</taxon>
        <taxon>Pseudomonadati</taxon>
        <taxon>Bacteroidota</taxon>
        <taxon>Cytophagia</taxon>
        <taxon>Cytophagales</taxon>
        <taxon>Hymenobacteraceae</taxon>
        <taxon>Hymenobacter</taxon>
    </lineage>
</organism>
<evidence type="ECO:0000313" key="3">
    <source>
        <dbReference type="EMBL" id="SET13917.1"/>
    </source>
</evidence>
<dbReference type="Pfam" id="PF12867">
    <property type="entry name" value="DinB_2"/>
    <property type="match status" value="1"/>
</dbReference>
<evidence type="ECO:0000259" key="2">
    <source>
        <dbReference type="Pfam" id="PF12867"/>
    </source>
</evidence>
<proteinExistence type="predicted"/>
<dbReference type="InterPro" id="IPR024775">
    <property type="entry name" value="DinB-like"/>
</dbReference>
<dbReference type="OrthoDB" id="9796039at2"/>
<dbReference type="NCBIfam" id="NF009807">
    <property type="entry name" value="PRK13291.1"/>
    <property type="match status" value="1"/>
</dbReference>
<reference evidence="4" key="1">
    <citation type="submission" date="2016-10" db="EMBL/GenBank/DDBJ databases">
        <authorList>
            <person name="Varghese N."/>
            <person name="Submissions S."/>
        </authorList>
    </citation>
    <scope>NUCLEOTIDE SEQUENCE [LARGE SCALE GENOMIC DNA]</scope>
    <source>
        <strain evidence="4">DSM 15310</strain>
    </source>
</reference>
<feature type="domain" description="DinB-like" evidence="2">
    <location>
        <begin position="37"/>
        <end position="172"/>
    </location>
</feature>
<dbReference type="EMBL" id="FOHS01000001">
    <property type="protein sequence ID" value="SET13917.1"/>
    <property type="molecule type" value="Genomic_DNA"/>
</dbReference>
<feature type="region of interest" description="Disordered" evidence="1">
    <location>
        <begin position="1"/>
        <end position="24"/>
    </location>
</feature>
<dbReference type="RefSeq" id="WP_092769478.1">
    <property type="nucleotide sequence ID" value="NZ_FOHS01000001.1"/>
</dbReference>
<dbReference type="STRING" id="82805.SAMN04487998_1294"/>
<dbReference type="InterPro" id="IPR034660">
    <property type="entry name" value="DinB/YfiT-like"/>
</dbReference>
<sequence length="181" mass="20584">MQDSDVTSDARYPIGQPELPSEPLEHGARTAYIAHLATLPDLVRAAVAGRSPEQLDQSYRPGGWSARQLLHHLPDSHLNAYLRFKLALTEDNPTIKPYDEAAWAELPDTAATPVAVSLALLESLHIRWVRLLRNLTDEQWQRTYFHPDSNRTFTLDQALVLYSWHGRHHLAHLRRAAMVTE</sequence>
<dbReference type="SUPFAM" id="SSF109854">
    <property type="entry name" value="DinB/YfiT-like putative metalloenzymes"/>
    <property type="match status" value="1"/>
</dbReference>
<name>A0A1I0C3I3_9BACT</name>
<evidence type="ECO:0000256" key="1">
    <source>
        <dbReference type="SAM" id="MobiDB-lite"/>
    </source>
</evidence>
<gene>
    <name evidence="3" type="ORF">SAMN04487998_1294</name>
</gene>
<dbReference type="Gene3D" id="1.20.120.450">
    <property type="entry name" value="dinb family like domain"/>
    <property type="match status" value="1"/>
</dbReference>
<dbReference type="AlphaFoldDB" id="A0A1I0C3I3"/>
<dbReference type="Proteomes" id="UP000198697">
    <property type="component" value="Unassembled WGS sequence"/>
</dbReference>
<keyword evidence="4" id="KW-1185">Reference proteome</keyword>
<accession>A0A1I0C3I3</accession>
<protein>
    <submittedName>
        <fullName evidence="3">DinB superfamily protein</fullName>
    </submittedName>
</protein>